<dbReference type="Pfam" id="PF21376">
    <property type="entry name" value="TOR1A_C"/>
    <property type="match status" value="1"/>
</dbReference>
<proteinExistence type="inferred from homology"/>
<reference evidence="4" key="1">
    <citation type="submission" date="2025-08" db="UniProtKB">
        <authorList>
            <consortium name="RefSeq"/>
        </authorList>
    </citation>
    <scope>IDENTIFICATION</scope>
    <source>
        <tissue evidence="4">Testes</tissue>
    </source>
</reference>
<keyword evidence="3" id="KW-1185">Reference proteome</keyword>
<dbReference type="GeneID" id="100378952"/>
<dbReference type="Pfam" id="PF06309">
    <property type="entry name" value="Torsin"/>
    <property type="match status" value="1"/>
</dbReference>
<feature type="domain" description="Torsin-1A C-terminal" evidence="2">
    <location>
        <begin position="251"/>
        <end position="308"/>
    </location>
</feature>
<dbReference type="PANTHER" id="PTHR10760:SF2">
    <property type="entry name" value="LD13476P-RELATED"/>
    <property type="match status" value="1"/>
</dbReference>
<dbReference type="Gene3D" id="3.40.50.300">
    <property type="entry name" value="P-loop containing nucleotide triphosphate hydrolases"/>
    <property type="match status" value="1"/>
</dbReference>
<protein>
    <submittedName>
        <fullName evidence="4">Torsin-1B-like</fullName>
    </submittedName>
</protein>
<dbReference type="PANTHER" id="PTHR10760">
    <property type="entry name" value="TORSIN"/>
    <property type="match status" value="1"/>
</dbReference>
<dbReference type="InterPro" id="IPR049337">
    <property type="entry name" value="TOR1A_C"/>
</dbReference>
<dbReference type="InterPro" id="IPR010448">
    <property type="entry name" value="Torsin"/>
</dbReference>
<dbReference type="RefSeq" id="XP_002732628.1">
    <property type="nucleotide sequence ID" value="XM_002732582.2"/>
</dbReference>
<evidence type="ECO:0000313" key="3">
    <source>
        <dbReference type="Proteomes" id="UP000694865"/>
    </source>
</evidence>
<evidence type="ECO:0000313" key="4">
    <source>
        <dbReference type="RefSeq" id="XP_002732628.1"/>
    </source>
</evidence>
<comment type="similarity">
    <text evidence="1">Belongs to the ClpA/ClpB family. Torsin subfamily.</text>
</comment>
<dbReference type="PRINTS" id="PR00300">
    <property type="entry name" value="CLPPROTEASEA"/>
</dbReference>
<accession>A0ABM0GLL4</accession>
<name>A0ABM0GLL4_SACKO</name>
<gene>
    <name evidence="4" type="primary">LOC100378952</name>
</gene>
<dbReference type="InterPro" id="IPR001270">
    <property type="entry name" value="ClpA/B"/>
</dbReference>
<evidence type="ECO:0000256" key="1">
    <source>
        <dbReference type="ARBA" id="ARBA00006235"/>
    </source>
</evidence>
<organism evidence="3 4">
    <name type="scientific">Saccoglossus kowalevskii</name>
    <name type="common">Acorn worm</name>
    <dbReference type="NCBI Taxonomy" id="10224"/>
    <lineage>
        <taxon>Eukaryota</taxon>
        <taxon>Metazoa</taxon>
        <taxon>Hemichordata</taxon>
        <taxon>Enteropneusta</taxon>
        <taxon>Harrimaniidae</taxon>
        <taxon>Saccoglossus</taxon>
    </lineage>
</organism>
<sequence>MLILRIYWLSLVFPAIHGFTWYSILPWETCSKAWITLDTDGLAHDLEKNVFGQHIVRTVVLRSVSRHINNRNPDKALVLSFHGWGGIGKTYVSQFLAKNLYKEGTRSKFVHLITSSDYPHSKKLDDYKDELRSRIMEAGKLCDRQLFIFEDMDKMPPGLIDVLKPFIDNYPEYFSVDYRKNIFVFTSNSGGHIINNKVFEMWKQGTPREHITEYDLHEVIRKHIFNMDGGLWHSDLVEQNLIDSFVPFLPLERIHVKECIREKLRERGYLYKLKNIEEVIATIADQHQYFPNDSELYSLAGCRRVKQLIDLNIPPDVNDEL</sequence>
<dbReference type="Proteomes" id="UP000694865">
    <property type="component" value="Unplaced"/>
</dbReference>
<evidence type="ECO:0000259" key="2">
    <source>
        <dbReference type="Pfam" id="PF21376"/>
    </source>
</evidence>
<dbReference type="SUPFAM" id="SSF52540">
    <property type="entry name" value="P-loop containing nucleoside triphosphate hydrolases"/>
    <property type="match status" value="1"/>
</dbReference>
<dbReference type="InterPro" id="IPR027417">
    <property type="entry name" value="P-loop_NTPase"/>
</dbReference>